<protein>
    <submittedName>
        <fullName evidence="1">Uncharacterized protein</fullName>
    </submittedName>
</protein>
<name>A0AAV4QNR5_9ARAC</name>
<evidence type="ECO:0000313" key="2">
    <source>
        <dbReference type="Proteomes" id="UP001054837"/>
    </source>
</evidence>
<gene>
    <name evidence="1" type="ORF">CDAR_91881</name>
</gene>
<dbReference type="AlphaFoldDB" id="A0AAV4QNR5"/>
<dbReference type="Proteomes" id="UP001054837">
    <property type="component" value="Unassembled WGS sequence"/>
</dbReference>
<organism evidence="1 2">
    <name type="scientific">Caerostris darwini</name>
    <dbReference type="NCBI Taxonomy" id="1538125"/>
    <lineage>
        <taxon>Eukaryota</taxon>
        <taxon>Metazoa</taxon>
        <taxon>Ecdysozoa</taxon>
        <taxon>Arthropoda</taxon>
        <taxon>Chelicerata</taxon>
        <taxon>Arachnida</taxon>
        <taxon>Araneae</taxon>
        <taxon>Araneomorphae</taxon>
        <taxon>Entelegynae</taxon>
        <taxon>Araneoidea</taxon>
        <taxon>Araneidae</taxon>
        <taxon>Caerostris</taxon>
    </lineage>
</organism>
<dbReference type="EMBL" id="BPLQ01004772">
    <property type="protein sequence ID" value="GIY10576.1"/>
    <property type="molecule type" value="Genomic_DNA"/>
</dbReference>
<keyword evidence="2" id="KW-1185">Reference proteome</keyword>
<comment type="caution">
    <text evidence="1">The sequence shown here is derived from an EMBL/GenBank/DDBJ whole genome shotgun (WGS) entry which is preliminary data.</text>
</comment>
<reference evidence="1 2" key="1">
    <citation type="submission" date="2021-06" db="EMBL/GenBank/DDBJ databases">
        <title>Caerostris darwini draft genome.</title>
        <authorList>
            <person name="Kono N."/>
            <person name="Arakawa K."/>
        </authorList>
    </citation>
    <scope>NUCLEOTIDE SEQUENCE [LARGE SCALE GENOMIC DNA]</scope>
</reference>
<sequence>MNEFYDPLYTHFHNRAPEGARRCSVTIFSIHTLHVTIVEMKSGHAERYQREKTTLPHTSTASKVRDGTICSEGRPAVRYFRSAPSPSNTLSVLGRVFLVLWADGTWGSR</sequence>
<proteinExistence type="predicted"/>
<evidence type="ECO:0000313" key="1">
    <source>
        <dbReference type="EMBL" id="GIY10576.1"/>
    </source>
</evidence>
<accession>A0AAV4QNR5</accession>